<name>A0A9Q1RC86_9SOLA</name>
<dbReference type="AlphaFoldDB" id="A0A9Q1RC86"/>
<keyword evidence="2" id="KW-1185">Reference proteome</keyword>
<organism evidence="1 2">
    <name type="scientific">Anisodus acutangulus</name>
    <dbReference type="NCBI Taxonomy" id="402998"/>
    <lineage>
        <taxon>Eukaryota</taxon>
        <taxon>Viridiplantae</taxon>
        <taxon>Streptophyta</taxon>
        <taxon>Embryophyta</taxon>
        <taxon>Tracheophyta</taxon>
        <taxon>Spermatophyta</taxon>
        <taxon>Magnoliopsida</taxon>
        <taxon>eudicotyledons</taxon>
        <taxon>Gunneridae</taxon>
        <taxon>Pentapetalae</taxon>
        <taxon>asterids</taxon>
        <taxon>lamiids</taxon>
        <taxon>Solanales</taxon>
        <taxon>Solanaceae</taxon>
        <taxon>Solanoideae</taxon>
        <taxon>Hyoscyameae</taxon>
        <taxon>Anisodus</taxon>
    </lineage>
</organism>
<gene>
    <name evidence="1" type="ORF">K7X08_020359</name>
</gene>
<protein>
    <submittedName>
        <fullName evidence="1">Uncharacterized protein</fullName>
    </submittedName>
</protein>
<accession>A0A9Q1RC86</accession>
<sequence length="93" mass="10863">MLLVHVTTDDILAYRTLGASSLAESINPFHRLSRLEQQQPSPHLFFLRRPSPAISEFKLEEILWLQKRTRSREIPLRNLVLKVQLLKKKLPGH</sequence>
<evidence type="ECO:0000313" key="2">
    <source>
        <dbReference type="Proteomes" id="UP001152561"/>
    </source>
</evidence>
<reference evidence="2" key="1">
    <citation type="journal article" date="2023" name="Proc. Natl. Acad. Sci. U.S.A.">
        <title>Genomic and structural basis for evolution of tropane alkaloid biosynthesis.</title>
        <authorList>
            <person name="Wanga Y.-J."/>
            <person name="Taina T."/>
            <person name="Yua J.-Y."/>
            <person name="Lia J."/>
            <person name="Xua B."/>
            <person name="Chenc J."/>
            <person name="D'Auriad J.C."/>
            <person name="Huanga J.-P."/>
            <person name="Huanga S.-X."/>
        </authorList>
    </citation>
    <scope>NUCLEOTIDE SEQUENCE [LARGE SCALE GENOMIC DNA]</scope>
    <source>
        <strain evidence="2">cv. KIB-2019</strain>
    </source>
</reference>
<dbReference type="EMBL" id="JAJAGQ010000009">
    <property type="protein sequence ID" value="KAJ8552966.1"/>
    <property type="molecule type" value="Genomic_DNA"/>
</dbReference>
<comment type="caution">
    <text evidence="1">The sequence shown here is derived from an EMBL/GenBank/DDBJ whole genome shotgun (WGS) entry which is preliminary data.</text>
</comment>
<proteinExistence type="predicted"/>
<dbReference type="Proteomes" id="UP001152561">
    <property type="component" value="Unassembled WGS sequence"/>
</dbReference>
<evidence type="ECO:0000313" key="1">
    <source>
        <dbReference type="EMBL" id="KAJ8552966.1"/>
    </source>
</evidence>